<protein>
    <recommendedName>
        <fullName evidence="4">Secreted protein</fullName>
    </recommendedName>
</protein>
<dbReference type="AlphaFoldDB" id="A0A1C6RJ91"/>
<feature type="signal peptide" evidence="1">
    <location>
        <begin position="1"/>
        <end position="27"/>
    </location>
</feature>
<reference evidence="3" key="1">
    <citation type="submission" date="2016-06" db="EMBL/GenBank/DDBJ databases">
        <authorList>
            <person name="Varghese N."/>
        </authorList>
    </citation>
    <scope>NUCLEOTIDE SEQUENCE [LARGE SCALE GENOMIC DNA]</scope>
    <source>
        <strain evidence="3">DSM 46123</strain>
    </source>
</reference>
<dbReference type="Proteomes" id="UP000198906">
    <property type="component" value="Unassembled WGS sequence"/>
</dbReference>
<evidence type="ECO:0000313" key="3">
    <source>
        <dbReference type="Proteomes" id="UP000198906"/>
    </source>
</evidence>
<feature type="chain" id="PRO_5008744833" description="Secreted protein" evidence="1">
    <location>
        <begin position="28"/>
        <end position="85"/>
    </location>
</feature>
<keyword evidence="1" id="KW-0732">Signal</keyword>
<name>A0A1C6RJ91_9ACTN</name>
<accession>A0A1C6RJ91</accession>
<proteinExistence type="predicted"/>
<evidence type="ECO:0000256" key="1">
    <source>
        <dbReference type="SAM" id="SignalP"/>
    </source>
</evidence>
<keyword evidence="3" id="KW-1185">Reference proteome</keyword>
<organism evidence="2 3">
    <name type="scientific">Micromonospora inyonensis</name>
    <dbReference type="NCBI Taxonomy" id="47866"/>
    <lineage>
        <taxon>Bacteria</taxon>
        <taxon>Bacillati</taxon>
        <taxon>Actinomycetota</taxon>
        <taxon>Actinomycetes</taxon>
        <taxon>Micromonosporales</taxon>
        <taxon>Micromonosporaceae</taxon>
        <taxon>Micromonospora</taxon>
    </lineage>
</organism>
<evidence type="ECO:0000313" key="2">
    <source>
        <dbReference type="EMBL" id="SCL17103.1"/>
    </source>
</evidence>
<evidence type="ECO:0008006" key="4">
    <source>
        <dbReference type="Google" id="ProtNLM"/>
    </source>
</evidence>
<dbReference type="RefSeq" id="WP_091455509.1">
    <property type="nucleotide sequence ID" value="NZ_FMHU01000001.1"/>
</dbReference>
<gene>
    <name evidence="2" type="ORF">GA0074694_1892</name>
</gene>
<dbReference type="EMBL" id="FMHU01000001">
    <property type="protein sequence ID" value="SCL17103.1"/>
    <property type="molecule type" value="Genomic_DNA"/>
</dbReference>
<sequence length="85" mass="8528">MGRITKTLLATTLAVGGMFAAAAPASASGDLVDVTVGDVVVLNDVEVDVAAAVCGIVDVNALIEHLNQHGEADCLDILGGKIVKN</sequence>